<gene>
    <name evidence="1" type="ORF">CALK_0057</name>
</gene>
<dbReference type="Proteomes" id="UP000017148">
    <property type="component" value="Unassembled WGS sequence"/>
</dbReference>
<evidence type="ECO:0000313" key="2">
    <source>
        <dbReference type="Proteomes" id="UP000017148"/>
    </source>
</evidence>
<dbReference type="RefSeq" id="WP_022635626.1">
    <property type="nucleotide sequence ID" value="NZ_ASJR01000001.1"/>
</dbReference>
<evidence type="ECO:0000313" key="1">
    <source>
        <dbReference type="EMBL" id="ERP39266.1"/>
    </source>
</evidence>
<dbReference type="PANTHER" id="PTHR41775">
    <property type="entry name" value="SECRETED PROTEIN-RELATED"/>
    <property type="match status" value="1"/>
</dbReference>
<sequence length="1236" mass="135800">MRYFWFLFVLVSIAAGEITVESPSFSHREAAQIQPQRSHASSVVRSAASPDSVKIYALLVEFQSDSSLSTTGTGLFGFRTDSLPLTLADEEELAWYRSDTVYRFDNLPHNGQYFHDQLTFVQNYFDRVSQGNLHVDFELFPSQERMSSEYPEAFQVPLQMMRYSPGEPRPGESDLEFSRRRTTSLLRFIRDAIVEADTTASPFSSLVMDDSGTLWEVTEQGDSTKTFILIFYAGSSYLTDGAGNPLASDSPSDMIHTFISRDFFEEYYSPENDTVFAGAVSEKDGVVGLSVQGQHEDIRISEVMMSPETSNQDSLNWGINGILVNQLARQLGAPTLNTAGFPAIGAFGIMDYAGYSAGKGFIPPYPSAFTRYFMGWDTPLLFDEGEERLAAVSASGTSSERMLKVPLNETEYYLIENRQRNLSTKDPFVYDTTDSEVHISSTVDNFYFDSLDLTTSTTGSNTIIDVDNFDIGLPGSGLLVWHVDEKIIQARLEDDRLNMDSSYRAVSLKEADGVMDIGVEFVNALGQRIDDYGGAEDFFPHYSSRTSRAIGSMGPFTAPSTRTNDGGQSFLDLSFTPVSPHGRERYYLRKGSDDGFDGYIVENFIDTFFTVTAEVGKTIPQFHRSRQKSLGARGAHEFLPGNFLVDTTGTEIFLLDTTGVYFLLTASNTVVTDSAHLHHFESVDGSQDSIFVSGVLPRSMPHMPSALDSTGILIPSEETLYLFTTGEYPFTLDSLALPLSATTAVSVSESSFWAVGGDAGVVLGYKDSLLTSFMPEGFEAPVAAVACIDLSQPLFAGIDTLGNIAVMDTGGVRAEYSVDSRDIHPGPFALAAADLGAEEGVVLVVTDRKNGLYITRLSSSHSSFSPDAYVTTDAQHFTDIYRGYAAPDNPSPPVFADIDGTGTPDILVGGTNGVYAFDLRGVLKRGWPAILDERFSSVRRSITTSPIVGAQGGSTRTLFSTGTGENVTTYITKIDSVRSYDFHGETQYALYFTTEDSRVDSSLGHRPGFVDTVLTQNDSLVPANFAPGGIIDFRDQRGERLDTVVTTNAGRQRTSIWPVSMGGAAQTSPLITRFTEDETKTDLVAVTESGTYVRWSMDTTYLNFTQASWRMVGNTPGRSFFTTASPASTEKEEELDGFYSYPNPRTIRRGEEASVRFRYDLGAFAEDVRLTIFTMDGMPVYRSEDLTGYAGSNEYLLADLSPFGSAVYRAILRVRFDSGTEVRSSWNMAIIRDGAE</sequence>
<dbReference type="PANTHER" id="PTHR41775:SF1">
    <property type="entry name" value="PEPTIDASE M6-LIKE DOMAIN-CONTAINING PROTEIN"/>
    <property type="match status" value="1"/>
</dbReference>
<comment type="caution">
    <text evidence="1">The sequence shown here is derived from an EMBL/GenBank/DDBJ whole genome shotgun (WGS) entry which is preliminary data.</text>
</comment>
<proteinExistence type="predicted"/>
<dbReference type="OrthoDB" id="9813478at2"/>
<name>U7DEB8_9BACT</name>
<dbReference type="STRING" id="1313304.CALK_0057"/>
<organism evidence="1 2">
    <name type="scientific">Chitinivibrio alkaliphilus ACht1</name>
    <dbReference type="NCBI Taxonomy" id="1313304"/>
    <lineage>
        <taxon>Bacteria</taxon>
        <taxon>Pseudomonadati</taxon>
        <taxon>Fibrobacterota</taxon>
        <taxon>Chitinivibrionia</taxon>
        <taxon>Chitinivibrionales</taxon>
        <taxon>Chitinivibrionaceae</taxon>
        <taxon>Chitinivibrio</taxon>
    </lineage>
</organism>
<dbReference type="EMBL" id="ASJR01000001">
    <property type="protein sequence ID" value="ERP39266.1"/>
    <property type="molecule type" value="Genomic_DNA"/>
</dbReference>
<dbReference type="eggNOG" id="COG4412">
    <property type="taxonomic scope" value="Bacteria"/>
</dbReference>
<reference evidence="1 2" key="1">
    <citation type="journal article" date="2013" name="Environ. Microbiol.">
        <title>Genome analysis of Chitinivibrio alkaliphilus gen. nov., sp. nov., a novel extremely haloalkaliphilic anaerobic chitinolytic bacterium from the candidate phylum Termite Group 3.</title>
        <authorList>
            <person name="Sorokin D.Y."/>
            <person name="Gumerov V.M."/>
            <person name="Rakitin A.L."/>
            <person name="Beletsky A.V."/>
            <person name="Damste J.S."/>
            <person name="Muyzer G."/>
            <person name="Mardanov A.V."/>
            <person name="Ravin N.V."/>
        </authorList>
    </citation>
    <scope>NUCLEOTIDE SEQUENCE [LARGE SCALE GENOMIC DNA]</scope>
    <source>
        <strain evidence="1 2">ACht1</strain>
    </source>
</reference>
<accession>U7DEB8</accession>
<dbReference type="AlphaFoldDB" id="U7DEB8"/>
<protein>
    <submittedName>
        <fullName evidence="1">Uncharacterized protein</fullName>
    </submittedName>
</protein>
<keyword evidence="2" id="KW-1185">Reference proteome</keyword>